<dbReference type="InterPro" id="IPR024079">
    <property type="entry name" value="MetalloPept_cat_dom_sf"/>
</dbReference>
<keyword evidence="7" id="KW-0482">Metalloprotease</keyword>
<evidence type="ECO:0000256" key="1">
    <source>
        <dbReference type="ARBA" id="ARBA00001947"/>
    </source>
</evidence>
<evidence type="ECO:0000256" key="3">
    <source>
        <dbReference type="ARBA" id="ARBA00022670"/>
    </source>
</evidence>
<feature type="domain" description="Lysine-specific metallo-endopeptidase" evidence="9">
    <location>
        <begin position="210"/>
        <end position="342"/>
    </location>
</feature>
<protein>
    <recommendedName>
        <fullName evidence="9">Lysine-specific metallo-endopeptidase domain-containing protein</fullName>
    </recommendedName>
</protein>
<proteinExistence type="inferred from homology"/>
<keyword evidence="4" id="KW-0479">Metal-binding</keyword>
<comment type="similarity">
    <text evidence="2">Belongs to the peptidase M35 family.</text>
</comment>
<gene>
    <name evidence="10" type="ORF">SCHCODRAFT_48837</name>
</gene>
<dbReference type="RefSeq" id="XP_003038720.1">
    <property type="nucleotide sequence ID" value="XM_003038674.1"/>
</dbReference>
<dbReference type="InterPro" id="IPR029463">
    <property type="entry name" value="Lys_MEP"/>
</dbReference>
<dbReference type="Gene3D" id="3.40.390.10">
    <property type="entry name" value="Collagenase (Catalytic Domain)"/>
    <property type="match status" value="1"/>
</dbReference>
<accession>D8PR85</accession>
<dbReference type="SMART" id="SM01351">
    <property type="entry name" value="Aspzincin_M35"/>
    <property type="match status" value="1"/>
</dbReference>
<sequence length="348" mass="36976">MFSASTKAALASVVLSALAVSATQSVSLKVAGPSDVTDVENLKVTTTITNTGDETLKLFNDPNSALSTMPANTFAISNSAGAVPQFTGIKAKYSMDTVVAKNISDFTVLAPGESVEKVHDLAAAYNFTLSGEDAYTFEASKSFFHLADDGSIVPIEAEAEAHTAKLAGKLVLPRNTISKRASYKGCSSSQQSQIQSAISAATTYAANAYSYLSSHTSATTRYTTWFGTYSSSRHSTVLSHFQHLHEGDYSSFTYDCTCTKADTYAFVYADDYGTIHLCPVFWQVSTTGTDSQGGTLIHESTHFTKNGGTDDIVYGQSSAKSLAKSSPSQAVQNADSHEYFAENNPALS</sequence>
<dbReference type="VEuPathDB" id="FungiDB:SCHCODRAFT_02662991"/>
<keyword evidence="11" id="KW-1185">Reference proteome</keyword>
<dbReference type="GO" id="GO:0046872">
    <property type="term" value="F:metal ion binding"/>
    <property type="evidence" value="ECO:0007669"/>
    <property type="project" value="UniProtKB-KW"/>
</dbReference>
<keyword evidence="6" id="KW-0862">Zinc</keyword>
<evidence type="ECO:0000259" key="9">
    <source>
        <dbReference type="SMART" id="SM01351"/>
    </source>
</evidence>
<evidence type="ECO:0000256" key="7">
    <source>
        <dbReference type="ARBA" id="ARBA00023049"/>
    </source>
</evidence>
<evidence type="ECO:0000256" key="4">
    <source>
        <dbReference type="ARBA" id="ARBA00022723"/>
    </source>
</evidence>
<dbReference type="KEGG" id="scm:SCHCO_02662991"/>
<evidence type="ECO:0000256" key="2">
    <source>
        <dbReference type="ARBA" id="ARBA00010279"/>
    </source>
</evidence>
<dbReference type="STRING" id="578458.D8PR85"/>
<dbReference type="InterPro" id="IPR050414">
    <property type="entry name" value="Fungal_M35_metalloproteases"/>
</dbReference>
<dbReference type="EMBL" id="GL377302">
    <property type="protein sequence ID" value="EFJ03818.1"/>
    <property type="molecule type" value="Genomic_DNA"/>
</dbReference>
<dbReference type="Pfam" id="PF14521">
    <property type="entry name" value="Aspzincin_M35"/>
    <property type="match status" value="1"/>
</dbReference>
<evidence type="ECO:0000256" key="6">
    <source>
        <dbReference type="ARBA" id="ARBA00022833"/>
    </source>
</evidence>
<comment type="cofactor">
    <cofactor evidence="1">
        <name>Zn(2+)</name>
        <dbReference type="ChEBI" id="CHEBI:29105"/>
    </cofactor>
</comment>
<evidence type="ECO:0000313" key="11">
    <source>
        <dbReference type="Proteomes" id="UP000007431"/>
    </source>
</evidence>
<dbReference type="SUPFAM" id="SSF55486">
    <property type="entry name" value="Metalloproteases ('zincins'), catalytic domain"/>
    <property type="match status" value="1"/>
</dbReference>
<feature type="chain" id="PRO_5003120272" description="Lysine-specific metallo-endopeptidase domain-containing protein" evidence="8">
    <location>
        <begin position="26"/>
        <end position="348"/>
    </location>
</feature>
<keyword evidence="5" id="KW-0378">Hydrolase</keyword>
<dbReference type="GO" id="GO:0004222">
    <property type="term" value="F:metalloendopeptidase activity"/>
    <property type="evidence" value="ECO:0007669"/>
    <property type="project" value="InterPro"/>
</dbReference>
<dbReference type="Gene3D" id="2.60.40.2970">
    <property type="match status" value="1"/>
</dbReference>
<keyword evidence="3" id="KW-0645">Protease</keyword>
<dbReference type="PANTHER" id="PTHR37016">
    <property type="match status" value="1"/>
</dbReference>
<evidence type="ECO:0000313" key="10">
    <source>
        <dbReference type="EMBL" id="EFJ03818.1"/>
    </source>
</evidence>
<evidence type="ECO:0000256" key="8">
    <source>
        <dbReference type="SAM" id="SignalP"/>
    </source>
</evidence>
<dbReference type="InParanoid" id="D8PR85"/>
<dbReference type="Proteomes" id="UP000007431">
    <property type="component" value="Unassembled WGS sequence"/>
</dbReference>
<dbReference type="HOGENOM" id="CLU_041257_0_0_1"/>
<dbReference type="PANTHER" id="PTHR37016:SF3">
    <property type="entry name" value="NEUTRAL PROTEASE 2-RELATED"/>
    <property type="match status" value="1"/>
</dbReference>
<organism evidence="11">
    <name type="scientific">Schizophyllum commune (strain H4-8 / FGSC 9210)</name>
    <name type="common">Split gill fungus</name>
    <dbReference type="NCBI Taxonomy" id="578458"/>
    <lineage>
        <taxon>Eukaryota</taxon>
        <taxon>Fungi</taxon>
        <taxon>Dikarya</taxon>
        <taxon>Basidiomycota</taxon>
        <taxon>Agaricomycotina</taxon>
        <taxon>Agaricomycetes</taxon>
        <taxon>Agaricomycetidae</taxon>
        <taxon>Agaricales</taxon>
        <taxon>Schizophyllaceae</taxon>
        <taxon>Schizophyllum</taxon>
    </lineage>
</organism>
<feature type="signal peptide" evidence="8">
    <location>
        <begin position="1"/>
        <end position="25"/>
    </location>
</feature>
<evidence type="ECO:0000256" key="5">
    <source>
        <dbReference type="ARBA" id="ARBA00022801"/>
    </source>
</evidence>
<dbReference type="AlphaFoldDB" id="D8PR85"/>
<dbReference type="OMA" id="STRHTEV"/>
<keyword evidence="8" id="KW-0732">Signal</keyword>
<dbReference type="OrthoDB" id="412874at2759"/>
<dbReference type="eggNOG" id="ENOG502SIJR">
    <property type="taxonomic scope" value="Eukaryota"/>
</dbReference>
<reference evidence="10 11" key="1">
    <citation type="journal article" date="2010" name="Nat. Biotechnol.">
        <title>Genome sequence of the model mushroom Schizophyllum commune.</title>
        <authorList>
            <person name="Ohm R.A."/>
            <person name="de Jong J.F."/>
            <person name="Lugones L.G."/>
            <person name="Aerts A."/>
            <person name="Kothe E."/>
            <person name="Stajich J.E."/>
            <person name="de Vries R.P."/>
            <person name="Record E."/>
            <person name="Levasseur A."/>
            <person name="Baker S.E."/>
            <person name="Bartholomew K.A."/>
            <person name="Coutinho P.M."/>
            <person name="Erdmann S."/>
            <person name="Fowler T.J."/>
            <person name="Gathman A.C."/>
            <person name="Lombard V."/>
            <person name="Henrissat B."/>
            <person name="Knabe N."/>
            <person name="Kuees U."/>
            <person name="Lilly W.W."/>
            <person name="Lindquist E."/>
            <person name="Lucas S."/>
            <person name="Magnuson J.K."/>
            <person name="Piumi F."/>
            <person name="Raudaskoski M."/>
            <person name="Salamov A."/>
            <person name="Schmutz J."/>
            <person name="Schwarze F.W.M.R."/>
            <person name="vanKuyk P.A."/>
            <person name="Horton J.S."/>
            <person name="Grigoriev I.V."/>
            <person name="Woesten H.A.B."/>
        </authorList>
    </citation>
    <scope>NUCLEOTIDE SEQUENCE [LARGE SCALE GENOMIC DNA]</scope>
    <source>
        <strain evidence="11">H4-8 / FGSC 9210</strain>
    </source>
</reference>
<dbReference type="GeneID" id="9592398"/>
<dbReference type="GO" id="GO:0006508">
    <property type="term" value="P:proteolysis"/>
    <property type="evidence" value="ECO:0007669"/>
    <property type="project" value="UniProtKB-KW"/>
</dbReference>
<name>D8PR85_SCHCM</name>